<dbReference type="Proteomes" id="UP000283513">
    <property type="component" value="Unassembled WGS sequence"/>
</dbReference>
<dbReference type="HAMAP" id="MF_01077">
    <property type="entry name" value="RimP"/>
    <property type="match status" value="1"/>
</dbReference>
<evidence type="ECO:0000313" key="17">
    <source>
        <dbReference type="Proteomes" id="UP000284465"/>
    </source>
</evidence>
<dbReference type="CDD" id="cd01734">
    <property type="entry name" value="YlxS_C"/>
    <property type="match status" value="1"/>
</dbReference>
<dbReference type="Proteomes" id="UP000095350">
    <property type="component" value="Unassembled WGS sequence"/>
</dbReference>
<dbReference type="AlphaFoldDB" id="A0A173R8L4"/>
<accession>A0A173R8L4</accession>
<dbReference type="EMBL" id="QRQN01000001">
    <property type="protein sequence ID" value="RHN11912.1"/>
    <property type="molecule type" value="Genomic_DNA"/>
</dbReference>
<reference evidence="14 15" key="2">
    <citation type="submission" date="2018-08" db="EMBL/GenBank/DDBJ databases">
        <title>A genome reference for cultivated species of the human gut microbiota.</title>
        <authorList>
            <person name="Zou Y."/>
            <person name="Xue W."/>
            <person name="Luo G."/>
        </authorList>
    </citation>
    <scope>NUCLEOTIDE SEQUENCE [LARGE SCALE GENOMIC DNA]</scope>
    <source>
        <strain evidence="12 15">AF31-21AC</strain>
        <strain evidence="11 16">AM22-21LB</strain>
        <strain evidence="10 14">AM37-1AC</strain>
        <strain evidence="9 17">AM43-11</strain>
    </source>
</reference>
<organism evidence="6 13">
    <name type="scientific">Roseburia intestinalis</name>
    <dbReference type="NCBI Taxonomy" id="166486"/>
    <lineage>
        <taxon>Bacteria</taxon>
        <taxon>Bacillati</taxon>
        <taxon>Bacillota</taxon>
        <taxon>Clostridia</taxon>
        <taxon>Lachnospirales</taxon>
        <taxon>Lachnospiraceae</taxon>
        <taxon>Roseburia</taxon>
    </lineage>
</organism>
<evidence type="ECO:0000313" key="19">
    <source>
        <dbReference type="Proteomes" id="UP000479531"/>
    </source>
</evidence>
<feature type="domain" description="Ribosome maturation factor RimP N-terminal" evidence="4">
    <location>
        <begin position="14"/>
        <end position="85"/>
    </location>
</feature>
<dbReference type="GO" id="GO:0000028">
    <property type="term" value="P:ribosomal small subunit assembly"/>
    <property type="evidence" value="ECO:0007669"/>
    <property type="project" value="TreeGrafter"/>
</dbReference>
<sequence length="155" mass="18145">MSKRETYETRTEELITPILDRMNFELVDVEYVKEGGTWYLRAYIDKEGGITVNDCEAVAREMNEILDREDFVEDSYVFEVSSPGLGRPLKKEKDYIRSMGKEVEIRTYRAINREKEFYGILSAYDENTVTIKTEDGTEMTFEKSDIALIRLAFDF</sequence>
<dbReference type="InterPro" id="IPR036847">
    <property type="entry name" value="RimP_C_sf"/>
</dbReference>
<reference evidence="6 13" key="1">
    <citation type="submission" date="2015-09" db="EMBL/GenBank/DDBJ databases">
        <authorList>
            <consortium name="Pathogen Informatics"/>
        </authorList>
    </citation>
    <scope>NUCLEOTIDE SEQUENCE [LARGE SCALE GENOMIC DNA]</scope>
    <source>
        <strain evidence="6 13">2789STDY5834960</strain>
    </source>
</reference>
<evidence type="ECO:0000313" key="14">
    <source>
        <dbReference type="Proteomes" id="UP000283513"/>
    </source>
</evidence>
<dbReference type="PANTHER" id="PTHR33867">
    <property type="entry name" value="RIBOSOME MATURATION FACTOR RIMP"/>
    <property type="match status" value="1"/>
</dbReference>
<evidence type="ECO:0000256" key="1">
    <source>
        <dbReference type="ARBA" id="ARBA00022490"/>
    </source>
</evidence>
<reference evidence="8 19" key="4">
    <citation type="submission" date="2019-10" db="EMBL/GenBank/DDBJ databases">
        <title>Roseburia spp. ameliorate alcoholic fatty liver via restoration of gut barrier function.</title>
        <authorList>
            <person name="Seo B."/>
            <person name="Ko G."/>
        </authorList>
    </citation>
    <scope>NUCLEOTIDE SEQUENCE [LARGE SCALE GENOMIC DNA]</scope>
    <source>
        <strain evidence="8 19">SNUG30017</strain>
    </source>
</reference>
<evidence type="ECO:0000313" key="16">
    <source>
        <dbReference type="Proteomes" id="UP000284051"/>
    </source>
</evidence>
<dbReference type="EMBL" id="QSFP01000002">
    <property type="protein sequence ID" value="RHA69682.1"/>
    <property type="molecule type" value="Genomic_DNA"/>
</dbReference>
<proteinExistence type="inferred from homology"/>
<dbReference type="Proteomes" id="UP000284051">
    <property type="component" value="Unassembled WGS sequence"/>
</dbReference>
<evidence type="ECO:0000256" key="3">
    <source>
        <dbReference type="HAMAP-Rule" id="MF_01077"/>
    </source>
</evidence>
<evidence type="ECO:0000256" key="2">
    <source>
        <dbReference type="ARBA" id="ARBA00022517"/>
    </source>
</evidence>
<evidence type="ECO:0000313" key="7">
    <source>
        <dbReference type="EMBL" id="MTR84282.1"/>
    </source>
</evidence>
<dbReference type="Gene3D" id="2.30.30.180">
    <property type="entry name" value="Ribosome maturation factor RimP, C-terminal domain"/>
    <property type="match status" value="1"/>
</dbReference>
<dbReference type="PANTHER" id="PTHR33867:SF1">
    <property type="entry name" value="RIBOSOME MATURATION FACTOR RIMP"/>
    <property type="match status" value="1"/>
</dbReference>
<evidence type="ECO:0000259" key="5">
    <source>
        <dbReference type="Pfam" id="PF17384"/>
    </source>
</evidence>
<dbReference type="Proteomes" id="UP000283586">
    <property type="component" value="Unassembled WGS sequence"/>
</dbReference>
<dbReference type="InterPro" id="IPR028998">
    <property type="entry name" value="RimP_C"/>
</dbReference>
<dbReference type="EMBL" id="QRID01000002">
    <property type="protein sequence ID" value="RHG30386.1"/>
    <property type="molecule type" value="Genomic_DNA"/>
</dbReference>
<feature type="domain" description="Ribosome maturation factor RimP C-terminal" evidence="5">
    <location>
        <begin position="89"/>
        <end position="155"/>
    </location>
</feature>
<keyword evidence="1 3" id="KW-0963">Cytoplasm</keyword>
<dbReference type="STRING" id="166486.ERS852572_00232"/>
<comment type="similarity">
    <text evidence="3">Belongs to the RimP family.</text>
</comment>
<dbReference type="EMBL" id="WNAJ01000003">
    <property type="protein sequence ID" value="MTR84282.1"/>
    <property type="molecule type" value="Genomic_DNA"/>
</dbReference>
<dbReference type="InterPro" id="IPR035956">
    <property type="entry name" value="RimP_N_sf"/>
</dbReference>
<evidence type="ECO:0000313" key="11">
    <source>
        <dbReference type="EMBL" id="RHG30386.1"/>
    </source>
</evidence>
<dbReference type="Gene3D" id="3.30.300.70">
    <property type="entry name" value="RimP-like superfamily, N-terminal"/>
    <property type="match status" value="1"/>
</dbReference>
<dbReference type="Pfam" id="PF02576">
    <property type="entry name" value="RimP_N"/>
    <property type="match status" value="1"/>
</dbReference>
<dbReference type="Proteomes" id="UP000284465">
    <property type="component" value="Unassembled WGS sequence"/>
</dbReference>
<evidence type="ECO:0000313" key="12">
    <source>
        <dbReference type="EMBL" id="RHN11912.1"/>
    </source>
</evidence>
<dbReference type="EMBL" id="QSHO01000001">
    <property type="protein sequence ID" value="RHC20908.1"/>
    <property type="molecule type" value="Genomic_DNA"/>
</dbReference>
<dbReference type="PaxDb" id="166486-ERS852572_00232"/>
<dbReference type="SUPFAM" id="SSF75420">
    <property type="entry name" value="YhbC-like, N-terminal domain"/>
    <property type="match status" value="1"/>
</dbReference>
<dbReference type="EMBL" id="WGGT01000006">
    <property type="protein sequence ID" value="MVQ45448.1"/>
    <property type="molecule type" value="Genomic_DNA"/>
</dbReference>
<dbReference type="RefSeq" id="WP_015520475.1">
    <property type="nucleotide sequence ID" value="NZ_CABIYH010000002.1"/>
</dbReference>
<dbReference type="EMBL" id="CYXZ01000002">
    <property type="protein sequence ID" value="CUM74157.1"/>
    <property type="molecule type" value="Genomic_DNA"/>
</dbReference>
<dbReference type="Proteomes" id="UP000478483">
    <property type="component" value="Unassembled WGS sequence"/>
</dbReference>
<dbReference type="GO" id="GO:0005829">
    <property type="term" value="C:cytosol"/>
    <property type="evidence" value="ECO:0007669"/>
    <property type="project" value="TreeGrafter"/>
</dbReference>
<dbReference type="SUPFAM" id="SSF74942">
    <property type="entry name" value="YhbC-like, C-terminal domain"/>
    <property type="match status" value="1"/>
</dbReference>
<evidence type="ECO:0000313" key="6">
    <source>
        <dbReference type="EMBL" id="CUM74157.1"/>
    </source>
</evidence>
<dbReference type="FunFam" id="3.30.300.70:FF:000001">
    <property type="entry name" value="Ribosome maturation factor RimP"/>
    <property type="match status" value="1"/>
</dbReference>
<evidence type="ECO:0000313" key="18">
    <source>
        <dbReference type="Proteomes" id="UP000478483"/>
    </source>
</evidence>
<keyword evidence="2 3" id="KW-0690">Ribosome biogenesis</keyword>
<dbReference type="OrthoDB" id="9805006at2"/>
<dbReference type="InterPro" id="IPR003728">
    <property type="entry name" value="Ribosome_maturation_RimP"/>
</dbReference>
<comment type="subcellular location">
    <subcellularLocation>
        <location evidence="3">Cytoplasm</location>
    </subcellularLocation>
</comment>
<protein>
    <recommendedName>
        <fullName evidence="3">Ribosome maturation factor RimP</fullName>
    </recommendedName>
</protein>
<reference evidence="7 18" key="3">
    <citation type="journal article" date="2019" name="Nat. Med.">
        <title>A library of human gut bacterial isolates paired with longitudinal multiomics data enables mechanistic microbiome research.</title>
        <authorList>
            <person name="Poyet M."/>
            <person name="Groussin M."/>
            <person name="Gibbons S.M."/>
            <person name="Avila-Pacheco J."/>
            <person name="Jiang X."/>
            <person name="Kearney S.M."/>
            <person name="Perrotta A.R."/>
            <person name="Berdy B."/>
            <person name="Zhao S."/>
            <person name="Lieberman T.D."/>
            <person name="Swanson P.K."/>
            <person name="Smith M."/>
            <person name="Roesemann S."/>
            <person name="Alexander J.E."/>
            <person name="Rich S.A."/>
            <person name="Livny J."/>
            <person name="Vlamakis H."/>
            <person name="Clish C."/>
            <person name="Bullock K."/>
            <person name="Deik A."/>
            <person name="Scott J."/>
            <person name="Pierce K.A."/>
            <person name="Xavier R.J."/>
            <person name="Alm E.J."/>
        </authorList>
    </citation>
    <scope>NUCLEOTIDE SEQUENCE [LARGE SCALE GENOMIC DNA]</scope>
    <source>
        <strain evidence="7 18">BIOML-A1</strain>
    </source>
</reference>
<dbReference type="Pfam" id="PF17384">
    <property type="entry name" value="DUF150_C"/>
    <property type="match status" value="1"/>
</dbReference>
<evidence type="ECO:0000313" key="13">
    <source>
        <dbReference type="Proteomes" id="UP000095350"/>
    </source>
</evidence>
<dbReference type="GO" id="GO:0006412">
    <property type="term" value="P:translation"/>
    <property type="evidence" value="ECO:0007669"/>
    <property type="project" value="TreeGrafter"/>
</dbReference>
<dbReference type="Proteomes" id="UP000479531">
    <property type="component" value="Unassembled WGS sequence"/>
</dbReference>
<evidence type="ECO:0000313" key="15">
    <source>
        <dbReference type="Proteomes" id="UP000283586"/>
    </source>
</evidence>
<dbReference type="InterPro" id="IPR028989">
    <property type="entry name" value="RimP_N"/>
</dbReference>
<comment type="function">
    <text evidence="3">Required for maturation of 30S ribosomal subunits.</text>
</comment>
<gene>
    <name evidence="3 6" type="primary">rimP</name>
    <name evidence="11" type="ORF">DW264_02700</name>
    <name evidence="10" type="ORF">DW856_01475</name>
    <name evidence="9" type="ORF">DW927_02395</name>
    <name evidence="12" type="ORF">DWZ31_00210</name>
    <name evidence="6" type="ORF">ERS852572_00232</name>
    <name evidence="8" type="ORF">GCK47_06985</name>
    <name evidence="7" type="ORF">GMD50_04240</name>
</gene>
<evidence type="ECO:0000259" key="4">
    <source>
        <dbReference type="Pfam" id="PF02576"/>
    </source>
</evidence>
<evidence type="ECO:0000313" key="9">
    <source>
        <dbReference type="EMBL" id="RHA69682.1"/>
    </source>
</evidence>
<evidence type="ECO:0000313" key="10">
    <source>
        <dbReference type="EMBL" id="RHC20908.1"/>
    </source>
</evidence>
<evidence type="ECO:0000313" key="8">
    <source>
        <dbReference type="EMBL" id="MVQ45448.1"/>
    </source>
</evidence>
<name>A0A173R8L4_9FIRM</name>